<dbReference type="STRING" id="1134406.ADN00_16950"/>
<dbReference type="Pfam" id="PF13579">
    <property type="entry name" value="Glyco_trans_4_4"/>
    <property type="match status" value="1"/>
</dbReference>
<dbReference type="SUPFAM" id="SSF53756">
    <property type="entry name" value="UDP-Glycosyltransferase/glycogen phosphorylase"/>
    <property type="match status" value="1"/>
</dbReference>
<reference evidence="3 4" key="1">
    <citation type="submission" date="2015-07" db="EMBL/GenBank/DDBJ databases">
        <title>Genome sequence of Ornatilinea apprima DSM 23815.</title>
        <authorList>
            <person name="Hemp J."/>
            <person name="Ward L.M."/>
            <person name="Pace L.A."/>
            <person name="Fischer W.W."/>
        </authorList>
    </citation>
    <scope>NUCLEOTIDE SEQUENCE [LARGE SCALE GENOMIC DNA]</scope>
    <source>
        <strain evidence="3 4">P3M-1</strain>
    </source>
</reference>
<feature type="domain" description="Glycosyl transferase family 1" evidence="1">
    <location>
        <begin position="274"/>
        <end position="380"/>
    </location>
</feature>
<name>A0A0P6XJG5_9CHLR</name>
<evidence type="ECO:0000259" key="1">
    <source>
        <dbReference type="Pfam" id="PF00534"/>
    </source>
</evidence>
<evidence type="ECO:0000313" key="3">
    <source>
        <dbReference type="EMBL" id="KPL71389.1"/>
    </source>
</evidence>
<dbReference type="Pfam" id="PF00534">
    <property type="entry name" value="Glycos_transf_1"/>
    <property type="match status" value="1"/>
</dbReference>
<feature type="domain" description="Glycosyltransferase subfamily 4-like N-terminal" evidence="2">
    <location>
        <begin position="14"/>
        <end position="195"/>
    </location>
</feature>
<organism evidence="3 4">
    <name type="scientific">Ornatilinea apprima</name>
    <dbReference type="NCBI Taxonomy" id="1134406"/>
    <lineage>
        <taxon>Bacteria</taxon>
        <taxon>Bacillati</taxon>
        <taxon>Chloroflexota</taxon>
        <taxon>Anaerolineae</taxon>
        <taxon>Anaerolineales</taxon>
        <taxon>Anaerolineaceae</taxon>
        <taxon>Ornatilinea</taxon>
    </lineage>
</organism>
<dbReference type="InterPro" id="IPR001296">
    <property type="entry name" value="Glyco_trans_1"/>
</dbReference>
<dbReference type="CDD" id="cd03801">
    <property type="entry name" value="GT4_PimA-like"/>
    <property type="match status" value="1"/>
</dbReference>
<protein>
    <submittedName>
        <fullName evidence="3">Uncharacterized protein</fullName>
    </submittedName>
</protein>
<dbReference type="PANTHER" id="PTHR12526:SF638">
    <property type="entry name" value="SPORE COAT PROTEIN SA"/>
    <property type="match status" value="1"/>
</dbReference>
<dbReference type="Gene3D" id="3.40.50.2000">
    <property type="entry name" value="Glycogen Phosphorylase B"/>
    <property type="match status" value="2"/>
</dbReference>
<dbReference type="AlphaFoldDB" id="A0A0P6XJG5"/>
<dbReference type="OrthoDB" id="9810929at2"/>
<sequence>MHILLTADGRSPITKRWIQGLLALQHRVSLISTFPCQPPAGVTDFHVLPVAFSSLGGSQALNRSTTPAAQPASRSRGAVSRFRDALQIARYWLGPLSLHFYGLRFNRVVKQLQPDIVHALRIPFEGMLAAYTPAGIPLAISIWGNDLTLHGNGSPLMRERTEQVIRKAQGLMADANRDIRLARQWGYPADFPWLVVPGSGGIDLVEITRAASPGSILEQFNIPVGVPLVINPRGFRPGSVRNDVFFASLPLALERCPEAVFLCPAMANQPEALQWVERYHLQKNVFLLPYLSQVELWSLFRHALASISISVHDGTPNSLLESMACGCFPIVGDIESLREWITPGVNGWLVPPDNPQALAEALTVVLHNPALRKSAAEINQKIIRDRAELNLMRSQIQVFYQRLAPSA</sequence>
<proteinExistence type="predicted"/>
<dbReference type="PANTHER" id="PTHR12526">
    <property type="entry name" value="GLYCOSYLTRANSFERASE"/>
    <property type="match status" value="1"/>
</dbReference>
<comment type="caution">
    <text evidence="3">The sequence shown here is derived from an EMBL/GenBank/DDBJ whole genome shotgun (WGS) entry which is preliminary data.</text>
</comment>
<dbReference type="GO" id="GO:0016757">
    <property type="term" value="F:glycosyltransferase activity"/>
    <property type="evidence" value="ECO:0007669"/>
    <property type="project" value="InterPro"/>
</dbReference>
<dbReference type="Proteomes" id="UP000050417">
    <property type="component" value="Unassembled WGS sequence"/>
</dbReference>
<dbReference type="InterPro" id="IPR028098">
    <property type="entry name" value="Glyco_trans_4-like_N"/>
</dbReference>
<dbReference type="RefSeq" id="WP_075064237.1">
    <property type="nucleotide sequence ID" value="NZ_LGCL01000041.1"/>
</dbReference>
<keyword evidence="4" id="KW-1185">Reference proteome</keyword>
<accession>A0A0P6XJG5</accession>
<gene>
    <name evidence="3" type="ORF">ADN00_16950</name>
</gene>
<evidence type="ECO:0000313" key="4">
    <source>
        <dbReference type="Proteomes" id="UP000050417"/>
    </source>
</evidence>
<evidence type="ECO:0000259" key="2">
    <source>
        <dbReference type="Pfam" id="PF13579"/>
    </source>
</evidence>
<dbReference type="EMBL" id="LGCL01000041">
    <property type="protein sequence ID" value="KPL71389.1"/>
    <property type="molecule type" value="Genomic_DNA"/>
</dbReference>